<evidence type="ECO:0000313" key="3">
    <source>
        <dbReference type="Proteomes" id="UP001272242"/>
    </source>
</evidence>
<organism evidence="2 3">
    <name type="scientific">Gemmata algarum</name>
    <dbReference type="NCBI Taxonomy" id="2975278"/>
    <lineage>
        <taxon>Bacteria</taxon>
        <taxon>Pseudomonadati</taxon>
        <taxon>Planctomycetota</taxon>
        <taxon>Planctomycetia</taxon>
        <taxon>Gemmatales</taxon>
        <taxon>Gemmataceae</taxon>
        <taxon>Gemmata</taxon>
    </lineage>
</organism>
<evidence type="ECO:0000313" key="2">
    <source>
        <dbReference type="EMBL" id="MDY3559202.1"/>
    </source>
</evidence>
<proteinExistence type="predicted"/>
<feature type="non-terminal residue" evidence="2">
    <location>
        <position position="376"/>
    </location>
</feature>
<dbReference type="Proteomes" id="UP001272242">
    <property type="component" value="Unassembled WGS sequence"/>
</dbReference>
<dbReference type="EMBL" id="JAXBLV010000098">
    <property type="protein sequence ID" value="MDY3559202.1"/>
    <property type="molecule type" value="Genomic_DNA"/>
</dbReference>
<feature type="region of interest" description="Disordered" evidence="1">
    <location>
        <begin position="1"/>
        <end position="119"/>
    </location>
</feature>
<keyword evidence="3" id="KW-1185">Reference proteome</keyword>
<protein>
    <submittedName>
        <fullName evidence="2">Uncharacterized protein</fullName>
    </submittedName>
</protein>
<evidence type="ECO:0000256" key="1">
    <source>
        <dbReference type="SAM" id="MobiDB-lite"/>
    </source>
</evidence>
<sequence length="376" mass="39590">STGADPEQVAANIRAWKARFEPPEPGGGGGLPPGGPTPTPPGSAGGDGSSPNAPVGEGLRARESSETDSHGNPAPTTDPGKGNVWQLRDVHHSGGAVSKGWRRVRANGSDADDTKNPSELKAELEGLSDDASRLRVIALSSAKPEVKAEAAGWVLVGADAKWQFGADASSSPVGNGHDLRQDDGQLLRLPDIKTRASKDEVVLTDPEMLSKISEVLQAHEQNAYPVVAGYIHLHHAKGATFVGGFPPGETTYKPAAPPKKATAAPPKSPKSRKNAPAPAPAPRPPTLYTDLESWKTAVEDRLKRPNDVNGQFPALQLSPALTTEFDKWTTDEVASGRKAYREATAFLASPGVYEKYKELISKQAVARIGDAARDAL</sequence>
<feature type="region of interest" description="Disordered" evidence="1">
    <location>
        <begin position="250"/>
        <end position="288"/>
    </location>
</feature>
<feature type="compositionally biased region" description="Basic and acidic residues" evidence="1">
    <location>
        <begin position="59"/>
        <end position="69"/>
    </location>
</feature>
<accession>A0ABU5EXK6</accession>
<name>A0ABU5EXK6_9BACT</name>
<comment type="caution">
    <text evidence="2">The sequence shown here is derived from an EMBL/GenBank/DDBJ whole genome shotgun (WGS) entry which is preliminary data.</text>
</comment>
<gene>
    <name evidence="2" type="ORF">R5W23_006420</name>
</gene>
<feature type="non-terminal residue" evidence="2">
    <location>
        <position position="1"/>
    </location>
</feature>
<reference evidence="3" key="1">
    <citation type="journal article" date="2023" name="Mar. Drugs">
        <title>Gemmata algarum, a Novel Planctomycete Isolated from an Algal Mat, Displays Antimicrobial Activity.</title>
        <authorList>
            <person name="Kumar G."/>
            <person name="Kallscheuer N."/>
            <person name="Kashif M."/>
            <person name="Ahamad S."/>
            <person name="Jagadeeshwari U."/>
            <person name="Pannikurungottu S."/>
            <person name="Haufschild T."/>
            <person name="Kabuu M."/>
            <person name="Sasikala C."/>
            <person name="Jogler C."/>
            <person name="Ramana C."/>
        </authorList>
    </citation>
    <scope>NUCLEOTIDE SEQUENCE [LARGE SCALE GENOMIC DNA]</scope>
    <source>
        <strain evidence="3">JC673</strain>
    </source>
</reference>